<sequence>MVKHDFLVKKYPAIFHKNEEDELKKIAILI</sequence>
<accession>A0A381UPH3</accession>
<dbReference type="EMBL" id="UINC01006827">
    <property type="protein sequence ID" value="SVA29884.1"/>
    <property type="molecule type" value="Genomic_DNA"/>
</dbReference>
<name>A0A381UPH3_9ZZZZ</name>
<protein>
    <submittedName>
        <fullName evidence="1">Uncharacterized protein</fullName>
    </submittedName>
</protein>
<evidence type="ECO:0000313" key="1">
    <source>
        <dbReference type="EMBL" id="SVA29884.1"/>
    </source>
</evidence>
<proteinExistence type="predicted"/>
<reference evidence="1" key="1">
    <citation type="submission" date="2018-05" db="EMBL/GenBank/DDBJ databases">
        <authorList>
            <person name="Lanie J.A."/>
            <person name="Ng W.-L."/>
            <person name="Kazmierczak K.M."/>
            <person name="Andrzejewski T.M."/>
            <person name="Davidsen T.M."/>
            <person name="Wayne K.J."/>
            <person name="Tettelin H."/>
            <person name="Glass J.I."/>
            <person name="Rusch D."/>
            <person name="Podicherti R."/>
            <person name="Tsui H.-C.T."/>
            <person name="Winkler M.E."/>
        </authorList>
    </citation>
    <scope>NUCLEOTIDE SEQUENCE</scope>
</reference>
<organism evidence="1">
    <name type="scientific">marine metagenome</name>
    <dbReference type="NCBI Taxonomy" id="408172"/>
    <lineage>
        <taxon>unclassified sequences</taxon>
        <taxon>metagenomes</taxon>
        <taxon>ecological metagenomes</taxon>
    </lineage>
</organism>
<dbReference type="AlphaFoldDB" id="A0A381UPH3"/>
<gene>
    <name evidence="1" type="ORF">METZ01_LOCUS82738</name>
</gene>